<evidence type="ECO:0000259" key="2">
    <source>
        <dbReference type="Pfam" id="PF00857"/>
    </source>
</evidence>
<dbReference type="Gene3D" id="3.40.50.850">
    <property type="entry name" value="Isochorismatase-like"/>
    <property type="match status" value="1"/>
</dbReference>
<dbReference type="InterPro" id="IPR000868">
    <property type="entry name" value="Isochorismatase-like_dom"/>
</dbReference>
<dbReference type="InterPro" id="IPR050272">
    <property type="entry name" value="Isochorismatase-like_hydrls"/>
</dbReference>
<keyword evidence="4" id="KW-1185">Reference proteome</keyword>
<dbReference type="PANTHER" id="PTHR43540:SF1">
    <property type="entry name" value="ISOCHORISMATASE HYDROLASE"/>
    <property type="match status" value="1"/>
</dbReference>
<comment type="caution">
    <text evidence="3">The sequence shown here is derived from an EMBL/GenBank/DDBJ whole genome shotgun (WGS) entry which is preliminary data.</text>
</comment>
<keyword evidence="1 3" id="KW-0378">Hydrolase</keyword>
<dbReference type="EMBL" id="BAABDT010000002">
    <property type="protein sequence ID" value="GAA3732097.1"/>
    <property type="molecule type" value="Genomic_DNA"/>
</dbReference>
<dbReference type="Pfam" id="PF00857">
    <property type="entry name" value="Isochorismatase"/>
    <property type="match status" value="1"/>
</dbReference>
<dbReference type="Proteomes" id="UP001501367">
    <property type="component" value="Unassembled WGS sequence"/>
</dbReference>
<name>A0ABP7F5Y3_9FLAO</name>
<sequence length="188" mass="20710">MNSKLNNPALILIDIQKGFHDVAYWGGDRNNVTAEEKAGELLKIWRSKKLPIFHVQHCSSNPNSILNETNLGNEFQDIVKPLEGETIIKKNVNSAFIGTNLKELIDTAKITNLVIVGLTTDHCVSTTTRMAGNFGYNVYVVSDATATFNKKGVNGENFSAELIHQTALASLNDEFAQVVTSKFIKTNI</sequence>
<reference evidence="4" key="1">
    <citation type="journal article" date="2019" name="Int. J. Syst. Evol. Microbiol.">
        <title>The Global Catalogue of Microorganisms (GCM) 10K type strain sequencing project: providing services to taxonomists for standard genome sequencing and annotation.</title>
        <authorList>
            <consortium name="The Broad Institute Genomics Platform"/>
            <consortium name="The Broad Institute Genome Sequencing Center for Infectious Disease"/>
            <person name="Wu L."/>
            <person name="Ma J."/>
        </authorList>
    </citation>
    <scope>NUCLEOTIDE SEQUENCE [LARGE SCALE GENOMIC DNA]</scope>
    <source>
        <strain evidence="4">JCM 17336</strain>
    </source>
</reference>
<evidence type="ECO:0000256" key="1">
    <source>
        <dbReference type="ARBA" id="ARBA00022801"/>
    </source>
</evidence>
<gene>
    <name evidence="3" type="ORF">GCM10022422_12970</name>
</gene>
<feature type="domain" description="Isochorismatase-like" evidence="2">
    <location>
        <begin position="9"/>
        <end position="181"/>
    </location>
</feature>
<organism evidence="3 4">
    <name type="scientific">Flavobacterium ginsengisoli</name>
    <dbReference type="NCBI Taxonomy" id="871694"/>
    <lineage>
        <taxon>Bacteria</taxon>
        <taxon>Pseudomonadati</taxon>
        <taxon>Bacteroidota</taxon>
        <taxon>Flavobacteriia</taxon>
        <taxon>Flavobacteriales</taxon>
        <taxon>Flavobacteriaceae</taxon>
        <taxon>Flavobacterium</taxon>
    </lineage>
</organism>
<dbReference type="PANTHER" id="PTHR43540">
    <property type="entry name" value="PEROXYUREIDOACRYLATE/UREIDOACRYLATE AMIDOHYDROLASE-RELATED"/>
    <property type="match status" value="1"/>
</dbReference>
<dbReference type="GO" id="GO:0016787">
    <property type="term" value="F:hydrolase activity"/>
    <property type="evidence" value="ECO:0007669"/>
    <property type="project" value="UniProtKB-KW"/>
</dbReference>
<protein>
    <submittedName>
        <fullName evidence="3">Cysteine hydrolase family protein</fullName>
    </submittedName>
</protein>
<dbReference type="RefSeq" id="WP_278022220.1">
    <property type="nucleotide sequence ID" value="NZ_BAABDT010000002.1"/>
</dbReference>
<evidence type="ECO:0000313" key="4">
    <source>
        <dbReference type="Proteomes" id="UP001501367"/>
    </source>
</evidence>
<dbReference type="CDD" id="cd01014">
    <property type="entry name" value="nicotinamidase_related"/>
    <property type="match status" value="1"/>
</dbReference>
<evidence type="ECO:0000313" key="3">
    <source>
        <dbReference type="EMBL" id="GAA3732097.1"/>
    </source>
</evidence>
<proteinExistence type="predicted"/>
<dbReference type="SUPFAM" id="SSF52499">
    <property type="entry name" value="Isochorismatase-like hydrolases"/>
    <property type="match status" value="1"/>
</dbReference>
<dbReference type="InterPro" id="IPR036380">
    <property type="entry name" value="Isochorismatase-like_sf"/>
</dbReference>
<accession>A0ABP7F5Y3</accession>